<dbReference type="EMBL" id="CP104064">
    <property type="protein sequence ID" value="WAH38580.1"/>
    <property type="molecule type" value="Genomic_DNA"/>
</dbReference>
<accession>A0ABY6Z6S9</accession>
<sequence>MHEKLLALMLQCRSVARSRPTGTDSGAQMFNSGWRLGHMCLAAELEQILLEEGAIPPRPMERPDQVKIPLAAG</sequence>
<gene>
    <name evidence="1" type="ORF">NZD86_08910</name>
</gene>
<dbReference type="Proteomes" id="UP001164803">
    <property type="component" value="Chromosome"/>
</dbReference>
<protein>
    <submittedName>
        <fullName evidence="1">Uncharacterized protein</fullName>
    </submittedName>
</protein>
<proteinExistence type="predicted"/>
<keyword evidence="2" id="KW-1185">Reference proteome</keyword>
<name>A0ABY6Z6S9_9BACL</name>
<evidence type="ECO:0000313" key="2">
    <source>
        <dbReference type="Proteomes" id="UP001164803"/>
    </source>
</evidence>
<evidence type="ECO:0000313" key="1">
    <source>
        <dbReference type="EMBL" id="WAH38580.1"/>
    </source>
</evidence>
<organism evidence="1 2">
    <name type="scientific">Alicyclobacillus dauci</name>
    <dbReference type="NCBI Taxonomy" id="1475485"/>
    <lineage>
        <taxon>Bacteria</taxon>
        <taxon>Bacillati</taxon>
        <taxon>Bacillota</taxon>
        <taxon>Bacilli</taxon>
        <taxon>Bacillales</taxon>
        <taxon>Alicyclobacillaceae</taxon>
        <taxon>Alicyclobacillus</taxon>
    </lineage>
</organism>
<dbReference type="RefSeq" id="WP_268046160.1">
    <property type="nucleotide sequence ID" value="NZ_CP104064.1"/>
</dbReference>
<reference evidence="1" key="1">
    <citation type="submission" date="2022-08" db="EMBL/GenBank/DDBJ databases">
        <title>Alicyclobacillus dauci DSM2870, complete genome.</title>
        <authorList>
            <person name="Wang Q."/>
            <person name="Cai R."/>
            <person name="Wang Z."/>
        </authorList>
    </citation>
    <scope>NUCLEOTIDE SEQUENCE</scope>
    <source>
        <strain evidence="1">DSM 28700</strain>
    </source>
</reference>